<evidence type="ECO:0000256" key="3">
    <source>
        <dbReference type="ARBA" id="ARBA00023125"/>
    </source>
</evidence>
<comment type="caution">
    <text evidence="6">The sequence shown here is derived from an EMBL/GenBank/DDBJ whole genome shotgun (WGS) entry which is preliminary data.</text>
</comment>
<reference evidence="6 7" key="1">
    <citation type="submission" date="2019-09" db="EMBL/GenBank/DDBJ databases">
        <title>Pimelobacter sp. isolated from Paulinella.</title>
        <authorList>
            <person name="Jeong S.E."/>
        </authorList>
    </citation>
    <scope>NUCLEOTIDE SEQUENCE [LARGE SCALE GENOMIC DNA]</scope>
    <source>
        <strain evidence="6 7">Pch-N</strain>
    </source>
</reference>
<dbReference type="PROSITE" id="PS50987">
    <property type="entry name" value="HTH_ARSR_2"/>
    <property type="match status" value="1"/>
</dbReference>
<dbReference type="InterPro" id="IPR036390">
    <property type="entry name" value="WH_DNA-bd_sf"/>
</dbReference>
<dbReference type="GO" id="GO:0003677">
    <property type="term" value="F:DNA binding"/>
    <property type="evidence" value="ECO:0007669"/>
    <property type="project" value="UniProtKB-KW"/>
</dbReference>
<dbReference type="Proteomes" id="UP000449906">
    <property type="component" value="Unassembled WGS sequence"/>
</dbReference>
<dbReference type="CDD" id="cd00090">
    <property type="entry name" value="HTH_ARSR"/>
    <property type="match status" value="1"/>
</dbReference>
<dbReference type="SUPFAM" id="SSF55961">
    <property type="entry name" value="Bet v1-like"/>
    <property type="match status" value="1"/>
</dbReference>
<dbReference type="CDD" id="cd07814">
    <property type="entry name" value="SRPBCC_CalC_Aha1-like"/>
    <property type="match status" value="1"/>
</dbReference>
<dbReference type="PRINTS" id="PR00778">
    <property type="entry name" value="HTHARSR"/>
</dbReference>
<dbReference type="InterPro" id="IPR036388">
    <property type="entry name" value="WH-like_DNA-bd_sf"/>
</dbReference>
<comment type="similarity">
    <text evidence="1">Belongs to the AHA1 family.</text>
</comment>
<sequence>MRLSAYVKPVREDSPVDEQQVLAALAEPTRFAIVRLLAASPRTIGELVDGTGATQPQVTRHVQVLEAAGLVDVHKLGRRRVAALRRDSLRTLGTWLDALAVAQPADDALAQYERAIAAEEAAVAAGRADRTVTVTTTVAAPLADVWRAWTRADVVRRWWAPDHFTVADAVVEPYVGGRYAITLREGDGTLHRAAGTVHAVTALHRLSLDLSPLGPDGEPVLRIDQDVVLAAVAGGVTVTVTLALSGVGPAGVEVAAGVRLGWEQTLARLAAVLGD</sequence>
<dbReference type="Pfam" id="PF08327">
    <property type="entry name" value="AHSA1"/>
    <property type="match status" value="1"/>
</dbReference>
<feature type="domain" description="HTH arsR-type" evidence="5">
    <location>
        <begin position="10"/>
        <end position="104"/>
    </location>
</feature>
<dbReference type="PANTHER" id="PTHR33154:SF33">
    <property type="entry name" value="TRANSCRIPTIONAL REPRESSOR SDPR"/>
    <property type="match status" value="1"/>
</dbReference>
<evidence type="ECO:0000313" key="6">
    <source>
        <dbReference type="EMBL" id="KAB2812457.1"/>
    </source>
</evidence>
<keyword evidence="2" id="KW-0805">Transcription regulation</keyword>
<protein>
    <submittedName>
        <fullName evidence="6">Metalloregulator ArsR/SmtB family transcription factor</fullName>
    </submittedName>
</protein>
<dbReference type="InterPro" id="IPR001845">
    <property type="entry name" value="HTH_ArsR_DNA-bd_dom"/>
</dbReference>
<keyword evidence="3" id="KW-0238">DNA-binding</keyword>
<proteinExistence type="inferred from homology"/>
<dbReference type="Pfam" id="PF12840">
    <property type="entry name" value="HTH_20"/>
    <property type="match status" value="1"/>
</dbReference>
<evidence type="ECO:0000259" key="5">
    <source>
        <dbReference type="PROSITE" id="PS50987"/>
    </source>
</evidence>
<dbReference type="InterPro" id="IPR023393">
    <property type="entry name" value="START-like_dom_sf"/>
</dbReference>
<evidence type="ECO:0000256" key="4">
    <source>
        <dbReference type="ARBA" id="ARBA00023163"/>
    </source>
</evidence>
<dbReference type="AlphaFoldDB" id="A0A7J5E304"/>
<dbReference type="InterPro" id="IPR013538">
    <property type="entry name" value="ASHA1/2-like_C"/>
</dbReference>
<evidence type="ECO:0000256" key="1">
    <source>
        <dbReference type="ARBA" id="ARBA00006817"/>
    </source>
</evidence>
<keyword evidence="4" id="KW-0804">Transcription</keyword>
<dbReference type="EMBL" id="WBVM01000001">
    <property type="protein sequence ID" value="KAB2812457.1"/>
    <property type="molecule type" value="Genomic_DNA"/>
</dbReference>
<dbReference type="Gene3D" id="3.30.530.20">
    <property type="match status" value="1"/>
</dbReference>
<gene>
    <name evidence="6" type="ORF">F9L07_11865</name>
</gene>
<dbReference type="Gene3D" id="1.10.10.10">
    <property type="entry name" value="Winged helix-like DNA-binding domain superfamily/Winged helix DNA-binding domain"/>
    <property type="match status" value="1"/>
</dbReference>
<dbReference type="PANTHER" id="PTHR33154">
    <property type="entry name" value="TRANSCRIPTIONAL REGULATOR, ARSR FAMILY"/>
    <property type="match status" value="1"/>
</dbReference>
<name>A0A7J5E304_NOCSI</name>
<dbReference type="InterPro" id="IPR051081">
    <property type="entry name" value="HTH_MetalResp_TranReg"/>
</dbReference>
<dbReference type="NCBIfam" id="NF033788">
    <property type="entry name" value="HTH_metalloreg"/>
    <property type="match status" value="1"/>
</dbReference>
<evidence type="ECO:0000256" key="2">
    <source>
        <dbReference type="ARBA" id="ARBA00023015"/>
    </source>
</evidence>
<dbReference type="SUPFAM" id="SSF46785">
    <property type="entry name" value="Winged helix' DNA-binding domain"/>
    <property type="match status" value="1"/>
</dbReference>
<dbReference type="GO" id="GO:0003700">
    <property type="term" value="F:DNA-binding transcription factor activity"/>
    <property type="evidence" value="ECO:0007669"/>
    <property type="project" value="InterPro"/>
</dbReference>
<organism evidence="6 7">
    <name type="scientific">Nocardioides simplex</name>
    <name type="common">Arthrobacter simplex</name>
    <dbReference type="NCBI Taxonomy" id="2045"/>
    <lineage>
        <taxon>Bacteria</taxon>
        <taxon>Bacillati</taxon>
        <taxon>Actinomycetota</taxon>
        <taxon>Actinomycetes</taxon>
        <taxon>Propionibacteriales</taxon>
        <taxon>Nocardioidaceae</taxon>
        <taxon>Pimelobacter</taxon>
    </lineage>
</organism>
<dbReference type="SMART" id="SM00418">
    <property type="entry name" value="HTH_ARSR"/>
    <property type="match status" value="1"/>
</dbReference>
<accession>A0A7J5E304</accession>
<evidence type="ECO:0000313" key="7">
    <source>
        <dbReference type="Proteomes" id="UP000449906"/>
    </source>
</evidence>
<dbReference type="InterPro" id="IPR011991">
    <property type="entry name" value="ArsR-like_HTH"/>
</dbReference>